<sequence>MSKAPASKPDPGRPGLFLHNGAAAKAGLNRSINDAGWGVAERTAERTFVSYTPTAIASTMPATANGLISRNPRRP</sequence>
<gene>
    <name evidence="1" type="ORF">M2283_009347</name>
</gene>
<organism evidence="1 2">
    <name type="scientific">Streptomyces pseudovenezuelae</name>
    <dbReference type="NCBI Taxonomy" id="67350"/>
    <lineage>
        <taxon>Bacteria</taxon>
        <taxon>Bacillati</taxon>
        <taxon>Actinomycetota</taxon>
        <taxon>Actinomycetes</taxon>
        <taxon>Kitasatosporales</taxon>
        <taxon>Streptomycetaceae</taxon>
        <taxon>Streptomyces</taxon>
        <taxon>Streptomyces aurantiacus group</taxon>
    </lineage>
</organism>
<protein>
    <submittedName>
        <fullName evidence="1">Uncharacterized protein</fullName>
    </submittedName>
</protein>
<comment type="caution">
    <text evidence="1">The sequence shown here is derived from an EMBL/GenBank/DDBJ whole genome shotgun (WGS) entry which is preliminary data.</text>
</comment>
<keyword evidence="2" id="KW-1185">Reference proteome</keyword>
<name>A0ABT6M0B7_9ACTN</name>
<dbReference type="EMBL" id="JARXVH010000028">
    <property type="protein sequence ID" value="MDH6222000.1"/>
    <property type="molecule type" value="Genomic_DNA"/>
</dbReference>
<dbReference type="Proteomes" id="UP001160499">
    <property type="component" value="Unassembled WGS sequence"/>
</dbReference>
<accession>A0ABT6M0B7</accession>
<evidence type="ECO:0000313" key="1">
    <source>
        <dbReference type="EMBL" id="MDH6222000.1"/>
    </source>
</evidence>
<evidence type="ECO:0000313" key="2">
    <source>
        <dbReference type="Proteomes" id="UP001160499"/>
    </source>
</evidence>
<proteinExistence type="predicted"/>
<reference evidence="1 2" key="1">
    <citation type="submission" date="2023-04" db="EMBL/GenBank/DDBJ databases">
        <title>Forest soil microbial communities from Buena Vista Peninsula, Colon Province, Panama.</title>
        <authorList>
            <person name="Bouskill N."/>
        </authorList>
    </citation>
    <scope>NUCLEOTIDE SEQUENCE [LARGE SCALE GENOMIC DNA]</scope>
    <source>
        <strain evidence="1 2">GGS1</strain>
    </source>
</reference>